<protein>
    <submittedName>
        <fullName evidence="2">Helix-turn-helix protein</fullName>
    </submittedName>
</protein>
<dbReference type="PROSITE" id="PS50943">
    <property type="entry name" value="HTH_CROC1"/>
    <property type="match status" value="1"/>
</dbReference>
<dbReference type="Pfam" id="PF13560">
    <property type="entry name" value="HTH_31"/>
    <property type="match status" value="1"/>
</dbReference>
<dbReference type="OrthoDB" id="4155684at2"/>
<dbReference type="Proteomes" id="UP000317940">
    <property type="component" value="Unassembled WGS sequence"/>
</dbReference>
<evidence type="ECO:0000313" key="3">
    <source>
        <dbReference type="Proteomes" id="UP000317940"/>
    </source>
</evidence>
<dbReference type="AlphaFoldDB" id="A0A561UD57"/>
<comment type="caution">
    <text evidence="2">The sequence shown here is derived from an EMBL/GenBank/DDBJ whole genome shotgun (WGS) entry which is preliminary data.</text>
</comment>
<dbReference type="SUPFAM" id="SSF47413">
    <property type="entry name" value="lambda repressor-like DNA-binding domains"/>
    <property type="match status" value="1"/>
</dbReference>
<feature type="domain" description="HTH cro/C1-type" evidence="1">
    <location>
        <begin position="21"/>
        <end position="75"/>
    </location>
</feature>
<dbReference type="EMBL" id="VIWT01000001">
    <property type="protein sequence ID" value="TWF97291.1"/>
    <property type="molecule type" value="Genomic_DNA"/>
</dbReference>
<keyword evidence="3" id="KW-1185">Reference proteome</keyword>
<dbReference type="InterPro" id="IPR001387">
    <property type="entry name" value="Cro/C1-type_HTH"/>
</dbReference>
<reference evidence="2 3" key="1">
    <citation type="submission" date="2019-06" db="EMBL/GenBank/DDBJ databases">
        <title>Sequencing the genomes of 1000 actinobacteria strains.</title>
        <authorList>
            <person name="Klenk H.-P."/>
        </authorList>
    </citation>
    <scope>NUCLEOTIDE SEQUENCE [LARGE SCALE GENOMIC DNA]</scope>
    <source>
        <strain evidence="2 3">DSM 44826</strain>
    </source>
</reference>
<dbReference type="Gene3D" id="1.10.260.40">
    <property type="entry name" value="lambda repressor-like DNA-binding domains"/>
    <property type="match status" value="1"/>
</dbReference>
<sequence length="255" mass="28041">MGRPERPLDGLTQTGSLAQRLRSLRERAGLSYRQLAESTKYNASTYSRAASGSALPTLEVVELYALRCGADTPELRELRSLWRAAHRAREARPRTVPLDLIRQPAELCDAMVALRSRVGRPSLRTLEQRAGGFGRLPHSSLSLVLRRRAMPGRALLEHFVRACGVPSAELDRWLKAWDRISASRISRPAATDLLLQYRDLLTAEQQPDGSVRLSLPMTVNALVGTTGQSGWGLRGGPVSTVFTPQSGWLDEPAAP</sequence>
<gene>
    <name evidence="2" type="ORF">FHX73_111071</name>
</gene>
<evidence type="ECO:0000313" key="2">
    <source>
        <dbReference type="EMBL" id="TWF97291.1"/>
    </source>
</evidence>
<proteinExistence type="predicted"/>
<dbReference type="CDD" id="cd00093">
    <property type="entry name" value="HTH_XRE"/>
    <property type="match status" value="1"/>
</dbReference>
<organism evidence="2 3">
    <name type="scientific">Kitasatospora viridis</name>
    <dbReference type="NCBI Taxonomy" id="281105"/>
    <lineage>
        <taxon>Bacteria</taxon>
        <taxon>Bacillati</taxon>
        <taxon>Actinomycetota</taxon>
        <taxon>Actinomycetes</taxon>
        <taxon>Kitasatosporales</taxon>
        <taxon>Streptomycetaceae</taxon>
        <taxon>Kitasatospora</taxon>
    </lineage>
</organism>
<accession>A0A561UD57</accession>
<dbReference type="InterPro" id="IPR010982">
    <property type="entry name" value="Lambda_DNA-bd_dom_sf"/>
</dbReference>
<dbReference type="SMART" id="SM00530">
    <property type="entry name" value="HTH_XRE"/>
    <property type="match status" value="2"/>
</dbReference>
<dbReference type="RefSeq" id="WP_145903676.1">
    <property type="nucleotide sequence ID" value="NZ_BAAAMZ010000008.1"/>
</dbReference>
<evidence type="ECO:0000259" key="1">
    <source>
        <dbReference type="PROSITE" id="PS50943"/>
    </source>
</evidence>
<name>A0A561UD57_9ACTN</name>
<dbReference type="GO" id="GO:0003677">
    <property type="term" value="F:DNA binding"/>
    <property type="evidence" value="ECO:0007669"/>
    <property type="project" value="InterPro"/>
</dbReference>